<evidence type="ECO:0000256" key="9">
    <source>
        <dbReference type="ARBA" id="ARBA00023065"/>
    </source>
</evidence>
<dbReference type="InterPro" id="IPR000531">
    <property type="entry name" value="Beta-barrel_TonB"/>
</dbReference>
<dbReference type="Gene3D" id="2.40.170.20">
    <property type="entry name" value="TonB-dependent receptor, beta-barrel domain"/>
    <property type="match status" value="1"/>
</dbReference>
<comment type="caution">
    <text evidence="20">The sequence shown here is derived from an EMBL/GenBank/DDBJ whole genome shotgun (WGS) entry which is preliminary data.</text>
</comment>
<reference evidence="21 23" key="1">
    <citation type="submission" date="2020-06" db="EMBL/GenBank/DDBJ databases">
        <title>Description of novel acetic acid bacteria.</title>
        <authorList>
            <person name="Sombolestani A."/>
        </authorList>
    </citation>
    <scope>NUCLEOTIDE SEQUENCE [LARGE SCALE GENOMIC DNA]</scope>
    <source>
        <strain evidence="21 23">LMG 26838</strain>
    </source>
</reference>
<dbReference type="Proteomes" id="UP000557688">
    <property type="component" value="Unassembled WGS sequence"/>
</dbReference>
<evidence type="ECO:0000256" key="13">
    <source>
        <dbReference type="ARBA" id="ARBA00023237"/>
    </source>
</evidence>
<evidence type="ECO:0000256" key="17">
    <source>
        <dbReference type="SAM" id="SignalP"/>
    </source>
</evidence>
<dbReference type="GO" id="GO:0038023">
    <property type="term" value="F:signaling receptor activity"/>
    <property type="evidence" value="ECO:0007669"/>
    <property type="project" value="InterPro"/>
</dbReference>
<comment type="similarity">
    <text evidence="2 14 15">Belongs to the TonB-dependent receptor family.</text>
</comment>
<proteinExistence type="inferred from homology"/>
<dbReference type="InterPro" id="IPR012910">
    <property type="entry name" value="Plug_dom"/>
</dbReference>
<evidence type="ECO:0000256" key="8">
    <source>
        <dbReference type="ARBA" id="ARBA00023004"/>
    </source>
</evidence>
<keyword evidence="5" id="KW-0410">Iron transport</keyword>
<dbReference type="FunFam" id="2.170.130.10:FF:000001">
    <property type="entry name" value="Catecholate siderophore TonB-dependent receptor"/>
    <property type="match status" value="1"/>
</dbReference>
<comment type="subcellular location">
    <subcellularLocation>
        <location evidence="1 14">Cell outer membrane</location>
        <topology evidence="1 14">Multi-pass membrane protein</topology>
    </subcellularLocation>
</comment>
<keyword evidence="7 17" id="KW-0732">Signal</keyword>
<dbReference type="RefSeq" id="WP_176623034.1">
    <property type="nucleotide sequence ID" value="NZ_JABXXQ010000084.1"/>
</dbReference>
<gene>
    <name evidence="20" type="ORF">FHR90_001619</name>
    <name evidence="21" type="ORF">HUK83_06205</name>
</gene>
<dbReference type="Pfam" id="PF07715">
    <property type="entry name" value="Plug"/>
    <property type="match status" value="1"/>
</dbReference>
<evidence type="ECO:0000256" key="16">
    <source>
        <dbReference type="SAM" id="MobiDB-lite"/>
    </source>
</evidence>
<evidence type="ECO:0000313" key="20">
    <source>
        <dbReference type="EMBL" id="MBB3173787.1"/>
    </source>
</evidence>
<evidence type="ECO:0000256" key="7">
    <source>
        <dbReference type="ARBA" id="ARBA00022729"/>
    </source>
</evidence>
<keyword evidence="22" id="KW-1185">Reference proteome</keyword>
<dbReference type="FunFam" id="2.40.170.20:FF:000005">
    <property type="entry name" value="TonB-dependent siderophore receptor"/>
    <property type="match status" value="1"/>
</dbReference>
<keyword evidence="11 14" id="KW-0472">Membrane</keyword>
<feature type="signal peptide" evidence="17">
    <location>
        <begin position="1"/>
        <end position="28"/>
    </location>
</feature>
<evidence type="ECO:0000256" key="11">
    <source>
        <dbReference type="ARBA" id="ARBA00023136"/>
    </source>
</evidence>
<feature type="domain" description="TonB-dependent receptor plug" evidence="19">
    <location>
        <begin position="73"/>
        <end position="174"/>
    </location>
</feature>
<dbReference type="CDD" id="cd01347">
    <property type="entry name" value="ligand_gated_channel"/>
    <property type="match status" value="1"/>
</dbReference>
<dbReference type="InterPro" id="IPR036942">
    <property type="entry name" value="Beta-barrel_TonB_sf"/>
</dbReference>
<organism evidence="20 22">
    <name type="scientific">Endobacter medicaginis</name>
    <dbReference type="NCBI Taxonomy" id="1181271"/>
    <lineage>
        <taxon>Bacteria</taxon>
        <taxon>Pseudomonadati</taxon>
        <taxon>Pseudomonadota</taxon>
        <taxon>Alphaproteobacteria</taxon>
        <taxon>Acetobacterales</taxon>
        <taxon>Acetobacteraceae</taxon>
        <taxon>Endobacter</taxon>
    </lineage>
</organism>
<dbReference type="PROSITE" id="PS52016">
    <property type="entry name" value="TONB_DEPENDENT_REC_3"/>
    <property type="match status" value="1"/>
</dbReference>
<feature type="chain" id="PRO_5036418310" evidence="17">
    <location>
        <begin position="29"/>
        <end position="721"/>
    </location>
</feature>
<feature type="domain" description="TonB-dependent receptor-like beta-barrel" evidence="18">
    <location>
        <begin position="261"/>
        <end position="690"/>
    </location>
</feature>
<reference evidence="20 22" key="2">
    <citation type="submission" date="2020-08" db="EMBL/GenBank/DDBJ databases">
        <title>Genomic Encyclopedia of Type Strains, Phase III (KMG-III): the genomes of soil and plant-associated and newly described type strains.</title>
        <authorList>
            <person name="Whitman W."/>
        </authorList>
    </citation>
    <scope>NUCLEOTIDE SEQUENCE [LARGE SCALE GENOMIC DNA]</scope>
    <source>
        <strain evidence="20 22">CECT 8088</strain>
    </source>
</reference>
<dbReference type="SUPFAM" id="SSF56935">
    <property type="entry name" value="Porins"/>
    <property type="match status" value="1"/>
</dbReference>
<dbReference type="GO" id="GO:0009279">
    <property type="term" value="C:cell outer membrane"/>
    <property type="evidence" value="ECO:0007669"/>
    <property type="project" value="UniProtKB-SubCell"/>
</dbReference>
<evidence type="ECO:0000256" key="1">
    <source>
        <dbReference type="ARBA" id="ARBA00004571"/>
    </source>
</evidence>
<keyword evidence="9" id="KW-0406">Ion transport</keyword>
<accession>A0A839UVF6</accession>
<dbReference type="EMBL" id="JACHXV010000005">
    <property type="protein sequence ID" value="MBB3173787.1"/>
    <property type="molecule type" value="Genomic_DNA"/>
</dbReference>
<evidence type="ECO:0000256" key="2">
    <source>
        <dbReference type="ARBA" id="ARBA00009810"/>
    </source>
</evidence>
<dbReference type="InterPro" id="IPR010105">
    <property type="entry name" value="TonB_sidphr_rcpt"/>
</dbReference>
<evidence type="ECO:0000256" key="10">
    <source>
        <dbReference type="ARBA" id="ARBA00023077"/>
    </source>
</evidence>
<name>A0A839UVF6_9PROT</name>
<dbReference type="PANTHER" id="PTHR32552">
    <property type="entry name" value="FERRICHROME IRON RECEPTOR-RELATED"/>
    <property type="match status" value="1"/>
</dbReference>
<dbReference type="AlphaFoldDB" id="A0A839UVF6"/>
<evidence type="ECO:0000259" key="18">
    <source>
        <dbReference type="Pfam" id="PF00593"/>
    </source>
</evidence>
<evidence type="ECO:0000256" key="5">
    <source>
        <dbReference type="ARBA" id="ARBA00022496"/>
    </source>
</evidence>
<protein>
    <submittedName>
        <fullName evidence="20">Iron complex outermembrane receptor protein</fullName>
    </submittedName>
    <submittedName>
        <fullName evidence="21">TonB-dependent siderophore receptor</fullName>
    </submittedName>
</protein>
<dbReference type="PANTHER" id="PTHR32552:SF68">
    <property type="entry name" value="FERRICHROME OUTER MEMBRANE TRANSPORTER_PHAGE RECEPTOR"/>
    <property type="match status" value="1"/>
</dbReference>
<evidence type="ECO:0000256" key="14">
    <source>
        <dbReference type="PROSITE-ProRule" id="PRU01360"/>
    </source>
</evidence>
<dbReference type="EMBL" id="JABXXQ010000084">
    <property type="protein sequence ID" value="NVN29926.1"/>
    <property type="molecule type" value="Genomic_DNA"/>
</dbReference>
<keyword evidence="4 14" id="KW-1134">Transmembrane beta strand</keyword>
<dbReference type="GO" id="GO:0015344">
    <property type="term" value="F:siderophore uptake transmembrane transporter activity"/>
    <property type="evidence" value="ECO:0007669"/>
    <property type="project" value="TreeGrafter"/>
</dbReference>
<keyword evidence="6 14" id="KW-0812">Transmembrane</keyword>
<keyword evidence="10 15" id="KW-0798">TonB box</keyword>
<keyword evidence="3 14" id="KW-0813">Transport</keyword>
<evidence type="ECO:0000256" key="3">
    <source>
        <dbReference type="ARBA" id="ARBA00022448"/>
    </source>
</evidence>
<dbReference type="InterPro" id="IPR037066">
    <property type="entry name" value="Plug_dom_sf"/>
</dbReference>
<evidence type="ECO:0000313" key="23">
    <source>
        <dbReference type="Proteomes" id="UP000565205"/>
    </source>
</evidence>
<dbReference type="Pfam" id="PF00593">
    <property type="entry name" value="TonB_dep_Rec_b-barrel"/>
    <property type="match status" value="1"/>
</dbReference>
<evidence type="ECO:0000256" key="12">
    <source>
        <dbReference type="ARBA" id="ARBA00023170"/>
    </source>
</evidence>
<evidence type="ECO:0000313" key="22">
    <source>
        <dbReference type="Proteomes" id="UP000557688"/>
    </source>
</evidence>
<dbReference type="Proteomes" id="UP000565205">
    <property type="component" value="Unassembled WGS sequence"/>
</dbReference>
<evidence type="ECO:0000256" key="4">
    <source>
        <dbReference type="ARBA" id="ARBA00022452"/>
    </source>
</evidence>
<evidence type="ECO:0000313" key="21">
    <source>
        <dbReference type="EMBL" id="NVN29926.1"/>
    </source>
</evidence>
<dbReference type="Gene3D" id="2.170.130.10">
    <property type="entry name" value="TonB-dependent receptor, plug domain"/>
    <property type="match status" value="1"/>
</dbReference>
<sequence length="721" mass="79375">MSHLFRRSLLLSAAILTTTCAGGLSARAADPSKPPHAARRAADEVSAERIDVVGHRSVVATRATTATKTDTPIIETTQSVAVVTRAAMDERQVQTVNQALRYTPGVAPDSYGNDSRFDWLRIRGFDATTYGLYLDGMRFTPGSTGPVAEPYGLERIEVLLDPSSMLYGQAAPGGLVNLVSKKPQSTPSTEIQFMAGSYDRYQGQFDTTGPIPGTDGRVDGRLVGLVRDSDTQVNMVKDNRIYVAPSFTWHIGPRTDLTFLSWYQKDHTSGEQFFPSLGTVFANPNGRLPTDLFLGSPDQDKWDRQQYEVGFLLDHQLTDDWSLHQSFRYAHLDLNWAQVYGLGIAADDIHLYRLAFHEVAGADLFTSDSRLTGHFRTGPAAHTLLAGFDYSHSLIGYDYGYASATPLNLYHPVYTVQQAVPFALHNDTDQYQDGLYLQDQIKLARHVLINLGGRYDWAGTQSVTRYTAGGVANAGQFDRVFTYRGGLGYLFDFGLMTYASYARSFQPSSGTNLAGSPLKPTYGKQVEVGAKYQPKGMASFLTASLFDLRQTNVAGPDPSNPLNTIQTGEIRVRGAELGATAHLFDGLDLIGAYTYLDPTITKSTTGTQGKRPQLISRNTLSLWADYQIQPRLLPTLAGLGVGLGLRYIGNTEADDADSFTVPSATLWDGAIHYDLGHRQRWRLAVNINNLFDRVYVASCSGYTSCYWGQRRQVLGSVRVRF</sequence>
<keyword evidence="12 20" id="KW-0675">Receptor</keyword>
<evidence type="ECO:0000256" key="15">
    <source>
        <dbReference type="RuleBase" id="RU003357"/>
    </source>
</evidence>
<dbReference type="NCBIfam" id="TIGR01783">
    <property type="entry name" value="TonB-siderophor"/>
    <property type="match status" value="1"/>
</dbReference>
<evidence type="ECO:0000256" key="6">
    <source>
        <dbReference type="ARBA" id="ARBA00022692"/>
    </source>
</evidence>
<keyword evidence="13 14" id="KW-0998">Cell outer membrane</keyword>
<dbReference type="GO" id="GO:0015891">
    <property type="term" value="P:siderophore transport"/>
    <property type="evidence" value="ECO:0007669"/>
    <property type="project" value="InterPro"/>
</dbReference>
<keyword evidence="8" id="KW-0408">Iron</keyword>
<evidence type="ECO:0000259" key="19">
    <source>
        <dbReference type="Pfam" id="PF07715"/>
    </source>
</evidence>
<dbReference type="InterPro" id="IPR039426">
    <property type="entry name" value="TonB-dep_rcpt-like"/>
</dbReference>
<feature type="region of interest" description="Disordered" evidence="16">
    <location>
        <begin position="25"/>
        <end position="44"/>
    </location>
</feature>